<gene>
    <name evidence="1" type="ORF">BD310DRAFT_397843</name>
</gene>
<reference evidence="1 2" key="1">
    <citation type="submission" date="2019-01" db="EMBL/GenBank/DDBJ databases">
        <title>Draft genome sequences of three monokaryotic isolates of the white-rot basidiomycete fungus Dichomitus squalens.</title>
        <authorList>
            <consortium name="DOE Joint Genome Institute"/>
            <person name="Lopez S.C."/>
            <person name="Andreopoulos B."/>
            <person name="Pangilinan J."/>
            <person name="Lipzen A."/>
            <person name="Riley R."/>
            <person name="Ahrendt S."/>
            <person name="Ng V."/>
            <person name="Barry K."/>
            <person name="Daum C."/>
            <person name="Grigoriev I.V."/>
            <person name="Hilden K.S."/>
            <person name="Makela M.R."/>
            <person name="de Vries R.P."/>
        </authorList>
    </citation>
    <scope>NUCLEOTIDE SEQUENCE [LARGE SCALE GENOMIC DNA]</scope>
    <source>
        <strain evidence="1 2">CBS 464.89</strain>
    </source>
</reference>
<keyword evidence="2" id="KW-1185">Reference proteome</keyword>
<dbReference type="Proteomes" id="UP000292082">
    <property type="component" value="Unassembled WGS sequence"/>
</dbReference>
<organism evidence="1 2">
    <name type="scientific">Dichomitus squalens</name>
    <dbReference type="NCBI Taxonomy" id="114155"/>
    <lineage>
        <taxon>Eukaryota</taxon>
        <taxon>Fungi</taxon>
        <taxon>Dikarya</taxon>
        <taxon>Basidiomycota</taxon>
        <taxon>Agaricomycotina</taxon>
        <taxon>Agaricomycetes</taxon>
        <taxon>Polyporales</taxon>
        <taxon>Polyporaceae</taxon>
        <taxon>Dichomitus</taxon>
    </lineage>
</organism>
<sequence length="157" mass="18077">MVRPTVLACMLAIAYLSNNMQVLQNRYRSFRLSHGWRWRGSTTLAGHLLACGQVLDTLSRNDRNERTDDRRFHCRAQKREIIRLVRGRPEGGGPEPEGIADHMFQRRPPTVPYPYRSCHANDTNAMQTSMRRRPPFDVRCTTRASGRLVNARTRGGK</sequence>
<evidence type="ECO:0000313" key="2">
    <source>
        <dbReference type="Proteomes" id="UP000292082"/>
    </source>
</evidence>
<evidence type="ECO:0000313" key="1">
    <source>
        <dbReference type="EMBL" id="TBU64434.1"/>
    </source>
</evidence>
<dbReference type="EMBL" id="ML145086">
    <property type="protein sequence ID" value="TBU64434.1"/>
    <property type="molecule type" value="Genomic_DNA"/>
</dbReference>
<name>A0A4Q9QCK2_9APHY</name>
<accession>A0A4Q9QCK2</accession>
<dbReference type="AlphaFoldDB" id="A0A4Q9QCK2"/>
<protein>
    <submittedName>
        <fullName evidence="1">Uncharacterized protein</fullName>
    </submittedName>
</protein>
<proteinExistence type="predicted"/>